<dbReference type="EMBL" id="DSVQ01000003">
    <property type="protein sequence ID" value="HGT37920.1"/>
    <property type="molecule type" value="Genomic_DNA"/>
</dbReference>
<comment type="caution">
    <text evidence="2">The sequence shown here is derived from an EMBL/GenBank/DDBJ whole genome shotgun (WGS) entry which is preliminary data.</text>
</comment>
<proteinExistence type="predicted"/>
<accession>A0A7C4QLH5</accession>
<organism evidence="2">
    <name type="scientific">Schlesneria paludicola</name>
    <dbReference type="NCBI Taxonomy" id="360056"/>
    <lineage>
        <taxon>Bacteria</taxon>
        <taxon>Pseudomonadati</taxon>
        <taxon>Planctomycetota</taxon>
        <taxon>Planctomycetia</taxon>
        <taxon>Planctomycetales</taxon>
        <taxon>Planctomycetaceae</taxon>
        <taxon>Schlesneria</taxon>
    </lineage>
</organism>
<gene>
    <name evidence="2" type="ORF">ENS64_01425</name>
</gene>
<protein>
    <submittedName>
        <fullName evidence="2">Uncharacterized protein</fullName>
    </submittedName>
</protein>
<reference evidence="2" key="1">
    <citation type="journal article" date="2020" name="mSystems">
        <title>Genome- and Community-Level Interaction Insights into Carbon Utilization and Element Cycling Functions of Hydrothermarchaeota in Hydrothermal Sediment.</title>
        <authorList>
            <person name="Zhou Z."/>
            <person name="Liu Y."/>
            <person name="Xu W."/>
            <person name="Pan J."/>
            <person name="Luo Z.H."/>
            <person name="Li M."/>
        </authorList>
    </citation>
    <scope>NUCLEOTIDE SEQUENCE [LARGE SCALE GENOMIC DNA]</scope>
    <source>
        <strain evidence="2">SpSt-508</strain>
    </source>
</reference>
<sequence length="114" mass="12729">MSQHGAEALSEEVLAAIEQRLQICSPGPWQHRMFGFIETASEPRQIIAVTCQQSGNIFEPLPSVQNADFIAHARQDMSLLISEVRRLQGRVRELSGGARDGNGHSETAFRWQRS</sequence>
<feature type="region of interest" description="Disordered" evidence="1">
    <location>
        <begin position="94"/>
        <end position="114"/>
    </location>
</feature>
<name>A0A7C4QLH5_9PLAN</name>
<dbReference type="AlphaFoldDB" id="A0A7C4QLH5"/>
<evidence type="ECO:0000313" key="2">
    <source>
        <dbReference type="EMBL" id="HGT37920.1"/>
    </source>
</evidence>
<evidence type="ECO:0000256" key="1">
    <source>
        <dbReference type="SAM" id="MobiDB-lite"/>
    </source>
</evidence>